<dbReference type="InterPro" id="IPR010620">
    <property type="entry name" value="SBBP_repeat"/>
</dbReference>
<keyword evidence="4" id="KW-1185">Reference proteome</keyword>
<dbReference type="PANTHER" id="PTHR35580">
    <property type="entry name" value="CELL SURFACE GLYCOPROTEIN (S-LAYER PROTEIN)-LIKE PROTEIN"/>
    <property type="match status" value="1"/>
</dbReference>
<feature type="domain" description="Secretion system C-terminal sorting" evidence="2">
    <location>
        <begin position="474"/>
        <end position="543"/>
    </location>
</feature>
<reference evidence="4" key="1">
    <citation type="journal article" date="2019" name="Int. J. Syst. Evol. Microbiol.">
        <title>The Global Catalogue of Microorganisms (GCM) 10K type strain sequencing project: providing services to taxonomists for standard genome sequencing and annotation.</title>
        <authorList>
            <consortium name="The Broad Institute Genomics Platform"/>
            <consortium name="The Broad Institute Genome Sequencing Center for Infectious Disease"/>
            <person name="Wu L."/>
            <person name="Ma J."/>
        </authorList>
    </citation>
    <scope>NUCLEOTIDE SEQUENCE [LARGE SCALE GENOMIC DNA]</scope>
    <source>
        <strain evidence="4">JCM 18285</strain>
    </source>
</reference>
<dbReference type="Pfam" id="PF06739">
    <property type="entry name" value="SBBP"/>
    <property type="match status" value="1"/>
</dbReference>
<dbReference type="RefSeq" id="WP_345190324.1">
    <property type="nucleotide sequence ID" value="NZ_BAABJJ010000011.1"/>
</dbReference>
<dbReference type="Pfam" id="PF18962">
    <property type="entry name" value="Por_Secre_tail"/>
    <property type="match status" value="1"/>
</dbReference>
<dbReference type="NCBIfam" id="TIGR04183">
    <property type="entry name" value="Por_Secre_tail"/>
    <property type="match status" value="1"/>
</dbReference>
<gene>
    <name evidence="3" type="ORF">GCM10023314_07990</name>
</gene>
<proteinExistence type="predicted"/>
<dbReference type="InterPro" id="IPR052918">
    <property type="entry name" value="Motility_Chemotaxis_Reg"/>
</dbReference>
<evidence type="ECO:0000313" key="4">
    <source>
        <dbReference type="Proteomes" id="UP001501302"/>
    </source>
</evidence>
<protein>
    <recommendedName>
        <fullName evidence="2">Secretion system C-terminal sorting domain-containing protein</fullName>
    </recommendedName>
</protein>
<dbReference type="SUPFAM" id="SSF101898">
    <property type="entry name" value="NHL repeat"/>
    <property type="match status" value="1"/>
</dbReference>
<organism evidence="3 4">
    <name type="scientific">Algibacter agarivorans</name>
    <dbReference type="NCBI Taxonomy" id="1109741"/>
    <lineage>
        <taxon>Bacteria</taxon>
        <taxon>Pseudomonadati</taxon>
        <taxon>Bacteroidota</taxon>
        <taxon>Flavobacteriia</taxon>
        <taxon>Flavobacteriales</taxon>
        <taxon>Flavobacteriaceae</taxon>
        <taxon>Algibacter</taxon>
    </lineage>
</organism>
<dbReference type="Proteomes" id="UP001501302">
    <property type="component" value="Unassembled WGS sequence"/>
</dbReference>
<accession>A0ABP9GCF0</accession>
<evidence type="ECO:0000256" key="1">
    <source>
        <dbReference type="ARBA" id="ARBA00022729"/>
    </source>
</evidence>
<name>A0ABP9GCF0_9FLAO</name>
<dbReference type="InterPro" id="IPR026444">
    <property type="entry name" value="Secre_tail"/>
</dbReference>
<keyword evidence="1" id="KW-0732">Signal</keyword>
<dbReference type="EMBL" id="BAABJJ010000011">
    <property type="protein sequence ID" value="GAA4937802.1"/>
    <property type="molecule type" value="Genomic_DNA"/>
</dbReference>
<comment type="caution">
    <text evidence="3">The sequence shown here is derived from an EMBL/GenBank/DDBJ whole genome shotgun (WGS) entry which is preliminary data.</text>
</comment>
<dbReference type="Gene3D" id="2.120.10.30">
    <property type="entry name" value="TolB, C-terminal domain"/>
    <property type="match status" value="1"/>
</dbReference>
<evidence type="ECO:0000259" key="2">
    <source>
        <dbReference type="Pfam" id="PF18962"/>
    </source>
</evidence>
<dbReference type="InterPro" id="IPR011042">
    <property type="entry name" value="6-blade_b-propeller_TolB-like"/>
</dbReference>
<sequence>MNNIYLSIVFGLLFISSFSQEVDLSWANSFGGTSGDHSQSMANDQSGNIYTTGFFNNTVDFDPSPSTYELTSNGNSDIFVQKLDSNGNFIWAIAIGGSSSDEGYGISTDVSGNIFITGGFNLTVDFDHGPGIQNLTSNGSDDIFILKLNSNGDFLWVKSVGGTANDQGRAIVTDTSGNIYLTGYYQGEVDFNPGAGVFTLNYDNGDEAFILKLDANGDFLWANEITDPKFAQGYAIQIDILGNVLVTGTLSAGSVTFIKKLDENGNTLWYKTVNGESTNKGYSIITDTSSNVYVTGVYQLTTDFDPSAGIFNLTSLGYTDIFILKLNSNGDFLWVKSMGENSSDSGEEIIIDNSGYIYVTGTFEGTVDFDPSGNIFNLTSNGGRDLFIQKLDENGNFVWATSIGGTGSEYPRGFLINTSGSLYLTGIFQNTVDFDPTGSIFNLTSNGSLDIFNIELGQTSLGLEESTLISDVIIFPNPFQNVINIKLRNHNEVSVKMFNVNGQLIFNENNINTKNYQFSFDGVKGFYLIEVNFQGKKQHFKLIKQ</sequence>
<dbReference type="PANTHER" id="PTHR35580:SF1">
    <property type="entry name" value="PHYTASE-LIKE DOMAIN-CONTAINING PROTEIN"/>
    <property type="match status" value="1"/>
</dbReference>
<evidence type="ECO:0000313" key="3">
    <source>
        <dbReference type="EMBL" id="GAA4937802.1"/>
    </source>
</evidence>